<dbReference type="InterPro" id="IPR028082">
    <property type="entry name" value="Peripla_BP_I"/>
</dbReference>
<evidence type="ECO:0000259" key="4">
    <source>
        <dbReference type="PROSITE" id="PS50932"/>
    </source>
</evidence>
<proteinExistence type="predicted"/>
<dbReference type="AlphaFoldDB" id="A0A4Y3L2P1"/>
<dbReference type="PANTHER" id="PTHR30146:SF109">
    <property type="entry name" value="HTH-TYPE TRANSCRIPTIONAL REGULATOR GALS"/>
    <property type="match status" value="1"/>
</dbReference>
<dbReference type="GO" id="GO:0003700">
    <property type="term" value="F:DNA-binding transcription factor activity"/>
    <property type="evidence" value="ECO:0007669"/>
    <property type="project" value="TreeGrafter"/>
</dbReference>
<keyword evidence="3" id="KW-0804">Transcription</keyword>
<dbReference type="EMBL" id="BJLR01000041">
    <property type="protein sequence ID" value="GEA90034.1"/>
    <property type="molecule type" value="Genomic_DNA"/>
</dbReference>
<evidence type="ECO:0000256" key="2">
    <source>
        <dbReference type="ARBA" id="ARBA00023125"/>
    </source>
</evidence>
<sequence>MTPPPGRRRATIHDVAAEAGVSRGTVSRLLNGTSYVSSDAREAIEKAIAKVGYVQNTAARNLVTRRSRAVGFVVHEPHELFLDDPNIGAILLGANEVVSEADFQLVVLVLDSERDSQRVADYLQGGFVDGAVLVSARQHDTIAGAVERLGLPAVFIGHPPGHPTIPYVGIDNRSAARSVTEELLRTGRRRVAMVASALDRDSGSDRLAGFRDALGDRFDPRLVVDHPLYSYASGLDGARELLRRDPAIDGIFAASDAVAAGVLEALRQAGRSVPGDVGVVGFDDSAWAVRCVPALSTVRQPARLMGRRAAEIVLGQIQGAEVEPGGALLDTEVVWRASA</sequence>
<dbReference type="PROSITE" id="PS00356">
    <property type="entry name" value="HTH_LACI_1"/>
    <property type="match status" value="1"/>
</dbReference>
<protein>
    <submittedName>
        <fullName evidence="6">LacI family transcriptional regulator</fullName>
    </submittedName>
</protein>
<dbReference type="Gene3D" id="1.10.260.40">
    <property type="entry name" value="lambda repressor-like DNA-binding domains"/>
    <property type="match status" value="1"/>
</dbReference>
<evidence type="ECO:0000259" key="5">
    <source>
        <dbReference type="PROSITE" id="PS50943"/>
    </source>
</evidence>
<comment type="caution">
    <text evidence="6">The sequence shown here is derived from an EMBL/GenBank/DDBJ whole genome shotgun (WGS) entry which is preliminary data.</text>
</comment>
<dbReference type="Pfam" id="PF13377">
    <property type="entry name" value="Peripla_BP_3"/>
    <property type="match status" value="1"/>
</dbReference>
<dbReference type="Proteomes" id="UP000317046">
    <property type="component" value="Unassembled WGS sequence"/>
</dbReference>
<dbReference type="PROSITE" id="PS50943">
    <property type="entry name" value="HTH_CROC1"/>
    <property type="match status" value="1"/>
</dbReference>
<dbReference type="Gene3D" id="3.40.50.2300">
    <property type="match status" value="2"/>
</dbReference>
<evidence type="ECO:0000313" key="6">
    <source>
        <dbReference type="EMBL" id="GEA90034.1"/>
    </source>
</evidence>
<accession>A0A4Y3L2P1</accession>
<evidence type="ECO:0000313" key="7">
    <source>
        <dbReference type="Proteomes" id="UP000317046"/>
    </source>
</evidence>
<evidence type="ECO:0000256" key="3">
    <source>
        <dbReference type="ARBA" id="ARBA00023163"/>
    </source>
</evidence>
<feature type="domain" description="HTH lacI-type" evidence="4">
    <location>
        <begin position="10"/>
        <end position="64"/>
    </location>
</feature>
<dbReference type="SUPFAM" id="SSF47413">
    <property type="entry name" value="lambda repressor-like DNA-binding domains"/>
    <property type="match status" value="1"/>
</dbReference>
<name>A0A4Y3L2P1_9CELL</name>
<dbReference type="InterPro" id="IPR000843">
    <property type="entry name" value="HTH_LacI"/>
</dbReference>
<dbReference type="InterPro" id="IPR046335">
    <property type="entry name" value="LacI/GalR-like_sensor"/>
</dbReference>
<dbReference type="PANTHER" id="PTHR30146">
    <property type="entry name" value="LACI-RELATED TRANSCRIPTIONAL REPRESSOR"/>
    <property type="match status" value="1"/>
</dbReference>
<dbReference type="SUPFAM" id="SSF53822">
    <property type="entry name" value="Periplasmic binding protein-like I"/>
    <property type="match status" value="1"/>
</dbReference>
<dbReference type="PRINTS" id="PR00036">
    <property type="entry name" value="HTHLACI"/>
</dbReference>
<feature type="domain" description="HTH cro/C1-type" evidence="5">
    <location>
        <begin position="11"/>
        <end position="54"/>
    </location>
</feature>
<gene>
    <name evidence="6" type="ORF">CCE01nite_39830</name>
</gene>
<dbReference type="CDD" id="cd06267">
    <property type="entry name" value="PBP1_LacI_sugar_binding-like"/>
    <property type="match status" value="1"/>
</dbReference>
<dbReference type="Pfam" id="PF00356">
    <property type="entry name" value="LacI"/>
    <property type="match status" value="1"/>
</dbReference>
<evidence type="ECO:0000256" key="1">
    <source>
        <dbReference type="ARBA" id="ARBA00023015"/>
    </source>
</evidence>
<dbReference type="SMART" id="SM00354">
    <property type="entry name" value="HTH_LACI"/>
    <property type="match status" value="1"/>
</dbReference>
<dbReference type="CDD" id="cd01392">
    <property type="entry name" value="HTH_LacI"/>
    <property type="match status" value="1"/>
</dbReference>
<dbReference type="InterPro" id="IPR010982">
    <property type="entry name" value="Lambda_DNA-bd_dom_sf"/>
</dbReference>
<organism evidence="6 7">
    <name type="scientific">Cellulomonas cellasea</name>
    <dbReference type="NCBI Taxonomy" id="43670"/>
    <lineage>
        <taxon>Bacteria</taxon>
        <taxon>Bacillati</taxon>
        <taxon>Actinomycetota</taxon>
        <taxon>Actinomycetes</taxon>
        <taxon>Micrococcales</taxon>
        <taxon>Cellulomonadaceae</taxon>
        <taxon>Cellulomonas</taxon>
    </lineage>
</organism>
<keyword evidence="1" id="KW-0805">Transcription regulation</keyword>
<keyword evidence="2" id="KW-0238">DNA-binding</keyword>
<reference evidence="6" key="1">
    <citation type="submission" date="2019-06" db="EMBL/GenBank/DDBJ databases">
        <title>Whole genome shotgun sequence of Cellulomonas cellasea NBRC 3753.</title>
        <authorList>
            <person name="Hosoyama A."/>
            <person name="Uohara A."/>
            <person name="Ohji S."/>
            <person name="Ichikawa N."/>
        </authorList>
    </citation>
    <scope>NUCLEOTIDE SEQUENCE [LARGE SCALE GENOMIC DNA]</scope>
    <source>
        <strain evidence="6">NBRC 3753</strain>
    </source>
</reference>
<dbReference type="PROSITE" id="PS50932">
    <property type="entry name" value="HTH_LACI_2"/>
    <property type="match status" value="1"/>
</dbReference>
<keyword evidence="7" id="KW-1185">Reference proteome</keyword>
<dbReference type="InterPro" id="IPR001387">
    <property type="entry name" value="Cro/C1-type_HTH"/>
</dbReference>
<dbReference type="RefSeq" id="WP_034626755.1">
    <property type="nucleotide sequence ID" value="NZ_BJLR01000041.1"/>
</dbReference>
<dbReference type="GO" id="GO:0000976">
    <property type="term" value="F:transcription cis-regulatory region binding"/>
    <property type="evidence" value="ECO:0007669"/>
    <property type="project" value="TreeGrafter"/>
</dbReference>